<feature type="compositionally biased region" description="Basic and acidic residues" evidence="1">
    <location>
        <begin position="1"/>
        <end position="21"/>
    </location>
</feature>
<comment type="caution">
    <text evidence="2">The sequence shown here is derived from an EMBL/GenBank/DDBJ whole genome shotgun (WGS) entry which is preliminary data.</text>
</comment>
<feature type="compositionally biased region" description="Low complexity" evidence="1">
    <location>
        <begin position="89"/>
        <end position="101"/>
    </location>
</feature>
<protein>
    <submittedName>
        <fullName evidence="2">Uncharacterized protein</fullName>
    </submittedName>
</protein>
<dbReference type="Proteomes" id="UP001419268">
    <property type="component" value="Unassembled WGS sequence"/>
</dbReference>
<name>A0AAP0JVI2_9MAGN</name>
<dbReference type="EMBL" id="JBBNAG010000004">
    <property type="protein sequence ID" value="KAK9140952.1"/>
    <property type="molecule type" value="Genomic_DNA"/>
</dbReference>
<evidence type="ECO:0000256" key="1">
    <source>
        <dbReference type="SAM" id="MobiDB-lite"/>
    </source>
</evidence>
<proteinExistence type="predicted"/>
<gene>
    <name evidence="2" type="ORF">Scep_010633</name>
</gene>
<evidence type="ECO:0000313" key="3">
    <source>
        <dbReference type="Proteomes" id="UP001419268"/>
    </source>
</evidence>
<accession>A0AAP0JVI2</accession>
<feature type="compositionally biased region" description="Gly residues" evidence="1">
    <location>
        <begin position="30"/>
        <end position="44"/>
    </location>
</feature>
<dbReference type="AlphaFoldDB" id="A0AAP0JVI2"/>
<sequence>MQTADDTRNSVKEEPIEGDQRLRRRAWRSNGGGGAGPTGGGEDCGGNQRRAARSSSCDERSPRLYAALTPSNGGGDRSQASVGAIRQPAAASGVARSGGAADLEKEEATTADLEGGCGGDEQRRRWRASRSIGEPPERRDEANITASVQWRLAVDRDDGGGANTTATVVGVADFHDDAVVNGVCEDEEESPGQHREAMGDEPMEGIREAQLVGSQCLKYGLAGFEHELATLVIPPLFPFRVEAN</sequence>
<organism evidence="2 3">
    <name type="scientific">Stephania cephalantha</name>
    <dbReference type="NCBI Taxonomy" id="152367"/>
    <lineage>
        <taxon>Eukaryota</taxon>
        <taxon>Viridiplantae</taxon>
        <taxon>Streptophyta</taxon>
        <taxon>Embryophyta</taxon>
        <taxon>Tracheophyta</taxon>
        <taxon>Spermatophyta</taxon>
        <taxon>Magnoliopsida</taxon>
        <taxon>Ranunculales</taxon>
        <taxon>Menispermaceae</taxon>
        <taxon>Menispermoideae</taxon>
        <taxon>Cissampelideae</taxon>
        <taxon>Stephania</taxon>
    </lineage>
</organism>
<keyword evidence="3" id="KW-1185">Reference proteome</keyword>
<evidence type="ECO:0000313" key="2">
    <source>
        <dbReference type="EMBL" id="KAK9140952.1"/>
    </source>
</evidence>
<reference evidence="2 3" key="1">
    <citation type="submission" date="2024-01" db="EMBL/GenBank/DDBJ databases">
        <title>Genome assemblies of Stephania.</title>
        <authorList>
            <person name="Yang L."/>
        </authorList>
    </citation>
    <scope>NUCLEOTIDE SEQUENCE [LARGE SCALE GENOMIC DNA]</scope>
    <source>
        <strain evidence="2">JXDWG</strain>
        <tissue evidence="2">Leaf</tissue>
    </source>
</reference>
<feature type="region of interest" description="Disordered" evidence="1">
    <location>
        <begin position="1"/>
        <end position="143"/>
    </location>
</feature>